<name>A0A9P6IXF0_9FUNG</name>
<organism evidence="2 3">
    <name type="scientific">Modicella reniformis</name>
    <dbReference type="NCBI Taxonomy" id="1440133"/>
    <lineage>
        <taxon>Eukaryota</taxon>
        <taxon>Fungi</taxon>
        <taxon>Fungi incertae sedis</taxon>
        <taxon>Mucoromycota</taxon>
        <taxon>Mortierellomycotina</taxon>
        <taxon>Mortierellomycetes</taxon>
        <taxon>Mortierellales</taxon>
        <taxon>Mortierellaceae</taxon>
        <taxon>Modicella</taxon>
    </lineage>
</organism>
<feature type="non-terminal residue" evidence="2">
    <location>
        <position position="1"/>
    </location>
</feature>
<sequence>YQELGEGAAPDSETHEIIARRQQPEANASKEIRNDKRESSADGGHQRFRAHKRGRQYNCPSGKVGRHLSSNRYDRYGQRIKRRRSIVSKKKS</sequence>
<feature type="compositionally biased region" description="Basic and acidic residues" evidence="1">
    <location>
        <begin position="12"/>
        <end position="40"/>
    </location>
</feature>
<accession>A0A9P6IXF0</accession>
<feature type="compositionally biased region" description="Basic residues" evidence="1">
    <location>
        <begin position="46"/>
        <end position="55"/>
    </location>
</feature>
<proteinExistence type="predicted"/>
<gene>
    <name evidence="2" type="ORF">BGZ65_005815</name>
</gene>
<evidence type="ECO:0000313" key="2">
    <source>
        <dbReference type="EMBL" id="KAF9951668.1"/>
    </source>
</evidence>
<evidence type="ECO:0000256" key="1">
    <source>
        <dbReference type="SAM" id="MobiDB-lite"/>
    </source>
</evidence>
<evidence type="ECO:0000313" key="3">
    <source>
        <dbReference type="Proteomes" id="UP000749646"/>
    </source>
</evidence>
<comment type="caution">
    <text evidence="2">The sequence shown here is derived from an EMBL/GenBank/DDBJ whole genome shotgun (WGS) entry which is preliminary data.</text>
</comment>
<reference evidence="2" key="1">
    <citation type="journal article" date="2020" name="Fungal Divers.">
        <title>Resolving the Mortierellaceae phylogeny through synthesis of multi-gene phylogenetics and phylogenomics.</title>
        <authorList>
            <person name="Vandepol N."/>
            <person name="Liber J."/>
            <person name="Desiro A."/>
            <person name="Na H."/>
            <person name="Kennedy M."/>
            <person name="Barry K."/>
            <person name="Grigoriev I.V."/>
            <person name="Miller A.N."/>
            <person name="O'Donnell K."/>
            <person name="Stajich J.E."/>
            <person name="Bonito G."/>
        </authorList>
    </citation>
    <scope>NUCLEOTIDE SEQUENCE</scope>
    <source>
        <strain evidence="2">MES-2147</strain>
    </source>
</reference>
<keyword evidence="3" id="KW-1185">Reference proteome</keyword>
<protein>
    <submittedName>
        <fullName evidence="2">Uncharacterized protein</fullName>
    </submittedName>
</protein>
<dbReference type="EMBL" id="JAAAHW010007062">
    <property type="protein sequence ID" value="KAF9951668.1"/>
    <property type="molecule type" value="Genomic_DNA"/>
</dbReference>
<feature type="compositionally biased region" description="Basic residues" evidence="1">
    <location>
        <begin position="78"/>
        <end position="92"/>
    </location>
</feature>
<dbReference type="Proteomes" id="UP000749646">
    <property type="component" value="Unassembled WGS sequence"/>
</dbReference>
<dbReference type="AlphaFoldDB" id="A0A9P6IXF0"/>
<feature type="region of interest" description="Disordered" evidence="1">
    <location>
        <begin position="1"/>
        <end position="92"/>
    </location>
</feature>